<dbReference type="GO" id="GO:0009696">
    <property type="term" value="P:salicylic acid metabolic process"/>
    <property type="evidence" value="ECO:0007669"/>
    <property type="project" value="TreeGrafter"/>
</dbReference>
<dbReference type="Proteomes" id="UP000516437">
    <property type="component" value="Chromosome 5"/>
</dbReference>
<evidence type="ECO:0000259" key="2">
    <source>
        <dbReference type="Pfam" id="PF12697"/>
    </source>
</evidence>
<dbReference type="OrthoDB" id="408373at2759"/>
<protein>
    <submittedName>
        <fullName evidence="3">Salicylic acid-binding protein 2</fullName>
    </submittedName>
</protein>
<dbReference type="PANTHER" id="PTHR10992">
    <property type="entry name" value="METHYLESTERASE FAMILY MEMBER"/>
    <property type="match status" value="1"/>
</dbReference>
<dbReference type="SUPFAM" id="SSF53474">
    <property type="entry name" value="alpha/beta-Hydrolases"/>
    <property type="match status" value="1"/>
</dbReference>
<dbReference type="GO" id="GO:0080032">
    <property type="term" value="F:methyl jasmonate esterase activity"/>
    <property type="evidence" value="ECO:0007669"/>
    <property type="project" value="TreeGrafter"/>
</dbReference>
<comment type="caution">
    <text evidence="3">The sequence shown here is derived from an EMBL/GenBank/DDBJ whole genome shotgun (WGS) entry which is preliminary data.</text>
</comment>
<sequence>MRAIQDIHTPWYEYTEPLLELLASLPPNEKVVLVGHSFGGMNLALATDKYLEKVVVAVFLTGIMPDTNHKPSDVVDQKYARTPPEELTLDTEFSLYGSVNAPSTAFLLGPKVLSSKLYQLSPIGDLELAKTLVRPSSLFKADFSQANNFSNEGYGSVPRVFIVCDEDMITKKEFQRWMIDNGGPNDVMEIKGADHMAMFSKPQELCDCLLEIACKYA</sequence>
<dbReference type="GO" id="GO:0009694">
    <property type="term" value="P:jasmonic acid metabolic process"/>
    <property type="evidence" value="ECO:0007669"/>
    <property type="project" value="TreeGrafter"/>
</dbReference>
<dbReference type="EMBL" id="RXIC02000023">
    <property type="protein sequence ID" value="KAB1214681.1"/>
    <property type="molecule type" value="Genomic_DNA"/>
</dbReference>
<organism evidence="3 4">
    <name type="scientific">Morella rubra</name>
    <name type="common">Chinese bayberry</name>
    <dbReference type="NCBI Taxonomy" id="262757"/>
    <lineage>
        <taxon>Eukaryota</taxon>
        <taxon>Viridiplantae</taxon>
        <taxon>Streptophyta</taxon>
        <taxon>Embryophyta</taxon>
        <taxon>Tracheophyta</taxon>
        <taxon>Spermatophyta</taxon>
        <taxon>Magnoliopsida</taxon>
        <taxon>eudicotyledons</taxon>
        <taxon>Gunneridae</taxon>
        <taxon>Pentapetalae</taxon>
        <taxon>rosids</taxon>
        <taxon>fabids</taxon>
        <taxon>Fagales</taxon>
        <taxon>Myricaceae</taxon>
        <taxon>Morella</taxon>
    </lineage>
</organism>
<dbReference type="GO" id="GO:0080030">
    <property type="term" value="F:methyl indole-3-acetate esterase activity"/>
    <property type="evidence" value="ECO:0007669"/>
    <property type="project" value="TreeGrafter"/>
</dbReference>
<dbReference type="PANTHER" id="PTHR10992:SF1083">
    <property type="entry name" value="METHYLESTERASE 1"/>
    <property type="match status" value="1"/>
</dbReference>
<feature type="domain" description="AB hydrolase-1" evidence="2">
    <location>
        <begin position="10"/>
        <end position="206"/>
    </location>
</feature>
<evidence type="ECO:0000313" key="3">
    <source>
        <dbReference type="EMBL" id="KAB1214681.1"/>
    </source>
</evidence>
<keyword evidence="4" id="KW-1185">Reference proteome</keyword>
<dbReference type="InterPro" id="IPR000073">
    <property type="entry name" value="AB_hydrolase_1"/>
</dbReference>
<name>A0A6A1VP73_9ROSI</name>
<accession>A0A6A1VP73</accession>
<dbReference type="Gene3D" id="3.40.50.1820">
    <property type="entry name" value="alpha/beta hydrolase"/>
    <property type="match status" value="1"/>
</dbReference>
<dbReference type="GO" id="GO:0080031">
    <property type="term" value="F:methyl salicylate esterase activity"/>
    <property type="evidence" value="ECO:0007669"/>
    <property type="project" value="TreeGrafter"/>
</dbReference>
<keyword evidence="1" id="KW-0378">Hydrolase</keyword>
<dbReference type="InterPro" id="IPR029058">
    <property type="entry name" value="AB_hydrolase_fold"/>
</dbReference>
<reference evidence="3 4" key="1">
    <citation type="journal article" date="2019" name="Plant Biotechnol. J.">
        <title>The red bayberry genome and genetic basis of sex determination.</title>
        <authorList>
            <person name="Jia H.M."/>
            <person name="Jia H.J."/>
            <person name="Cai Q.L."/>
            <person name="Wang Y."/>
            <person name="Zhao H.B."/>
            <person name="Yang W.F."/>
            <person name="Wang G.Y."/>
            <person name="Li Y.H."/>
            <person name="Zhan D.L."/>
            <person name="Shen Y.T."/>
            <person name="Niu Q.F."/>
            <person name="Chang L."/>
            <person name="Qiu J."/>
            <person name="Zhao L."/>
            <person name="Xie H.B."/>
            <person name="Fu W.Y."/>
            <person name="Jin J."/>
            <person name="Li X.W."/>
            <person name="Jiao Y."/>
            <person name="Zhou C.C."/>
            <person name="Tu T."/>
            <person name="Chai C.Y."/>
            <person name="Gao J.L."/>
            <person name="Fan L.J."/>
            <person name="van de Weg E."/>
            <person name="Wang J.Y."/>
            <person name="Gao Z.S."/>
        </authorList>
    </citation>
    <scope>NUCLEOTIDE SEQUENCE [LARGE SCALE GENOMIC DNA]</scope>
    <source>
        <tissue evidence="3">Leaves</tissue>
    </source>
</reference>
<gene>
    <name evidence="3" type="ORF">CJ030_MR5G022130</name>
</gene>
<proteinExistence type="predicted"/>
<dbReference type="InterPro" id="IPR045889">
    <property type="entry name" value="MES/HNL"/>
</dbReference>
<dbReference type="AlphaFoldDB" id="A0A6A1VP73"/>
<dbReference type="Pfam" id="PF12697">
    <property type="entry name" value="Abhydrolase_6"/>
    <property type="match status" value="1"/>
</dbReference>
<evidence type="ECO:0000256" key="1">
    <source>
        <dbReference type="ARBA" id="ARBA00022801"/>
    </source>
</evidence>
<evidence type="ECO:0000313" key="4">
    <source>
        <dbReference type="Proteomes" id="UP000516437"/>
    </source>
</evidence>